<dbReference type="GO" id="GO:0016705">
    <property type="term" value="F:oxidoreductase activity, acting on paired donors, with incorporation or reduction of molecular oxygen"/>
    <property type="evidence" value="ECO:0007669"/>
    <property type="project" value="InterPro"/>
</dbReference>
<dbReference type="Proteomes" id="UP000288859">
    <property type="component" value="Unassembled WGS sequence"/>
</dbReference>
<feature type="transmembrane region" description="Helical" evidence="8">
    <location>
        <begin position="62"/>
        <end position="84"/>
    </location>
</feature>
<evidence type="ECO:0000256" key="8">
    <source>
        <dbReference type="SAM" id="Phobius"/>
    </source>
</evidence>
<evidence type="ECO:0000256" key="5">
    <source>
        <dbReference type="ARBA" id="ARBA00023004"/>
    </source>
</evidence>
<dbReference type="Gene3D" id="1.10.630.10">
    <property type="entry name" value="Cytochrome P450"/>
    <property type="match status" value="1"/>
</dbReference>
<evidence type="ECO:0000313" key="9">
    <source>
        <dbReference type="EMBL" id="RVX68672.1"/>
    </source>
</evidence>
<dbReference type="InterPro" id="IPR036396">
    <property type="entry name" value="Cyt_P450_sf"/>
</dbReference>
<keyword evidence="4" id="KW-0560">Oxidoreductase</keyword>
<keyword evidence="7" id="KW-0349">Heme</keyword>
<dbReference type="PRINTS" id="PR00385">
    <property type="entry name" value="P450"/>
</dbReference>
<dbReference type="VEuPathDB" id="FungiDB:PV10_04027"/>
<evidence type="ECO:0000256" key="6">
    <source>
        <dbReference type="ARBA" id="ARBA00023033"/>
    </source>
</evidence>
<dbReference type="GO" id="GO:0004497">
    <property type="term" value="F:monooxygenase activity"/>
    <property type="evidence" value="ECO:0007669"/>
    <property type="project" value="UniProtKB-KW"/>
</dbReference>
<keyword evidence="6" id="KW-0503">Monooxygenase</keyword>
<dbReference type="GO" id="GO:0020037">
    <property type="term" value="F:heme binding"/>
    <property type="evidence" value="ECO:0007669"/>
    <property type="project" value="InterPro"/>
</dbReference>
<accession>A0A438MY47</accession>
<dbReference type="PANTHER" id="PTHR24305:SF187">
    <property type="entry name" value="P450, PUTATIVE (EUROFUNG)-RELATED"/>
    <property type="match status" value="1"/>
</dbReference>
<dbReference type="PANTHER" id="PTHR24305">
    <property type="entry name" value="CYTOCHROME P450"/>
    <property type="match status" value="1"/>
</dbReference>
<dbReference type="PRINTS" id="PR00463">
    <property type="entry name" value="EP450I"/>
</dbReference>
<keyword evidence="8" id="KW-0472">Membrane</keyword>
<keyword evidence="8" id="KW-0812">Transmembrane</keyword>
<feature type="binding site" description="axial binding residue" evidence="7">
    <location>
        <position position="499"/>
    </location>
    <ligand>
        <name>heme</name>
        <dbReference type="ChEBI" id="CHEBI:30413"/>
    </ligand>
    <ligandPart>
        <name>Fe</name>
        <dbReference type="ChEBI" id="CHEBI:18248"/>
    </ligandPart>
</feature>
<dbReference type="OrthoDB" id="6692864at2759"/>
<dbReference type="Pfam" id="PF00067">
    <property type="entry name" value="p450"/>
    <property type="match status" value="1"/>
</dbReference>
<dbReference type="InterPro" id="IPR002401">
    <property type="entry name" value="Cyt_P450_E_grp-I"/>
</dbReference>
<comment type="similarity">
    <text evidence="2">Belongs to the cytochrome P450 family.</text>
</comment>
<dbReference type="InterPro" id="IPR001128">
    <property type="entry name" value="Cyt_P450"/>
</dbReference>
<dbReference type="GO" id="GO:0005506">
    <property type="term" value="F:iron ion binding"/>
    <property type="evidence" value="ECO:0007669"/>
    <property type="project" value="InterPro"/>
</dbReference>
<dbReference type="EMBL" id="NAJM01000036">
    <property type="protein sequence ID" value="RVX68672.1"/>
    <property type="molecule type" value="Genomic_DNA"/>
</dbReference>
<evidence type="ECO:0008006" key="11">
    <source>
        <dbReference type="Google" id="ProtNLM"/>
    </source>
</evidence>
<evidence type="ECO:0000256" key="2">
    <source>
        <dbReference type="ARBA" id="ARBA00010617"/>
    </source>
</evidence>
<keyword evidence="3 7" id="KW-0479">Metal-binding</keyword>
<name>A0A438MY47_EXOME</name>
<dbReference type="CDD" id="cd11061">
    <property type="entry name" value="CYP67-like"/>
    <property type="match status" value="1"/>
</dbReference>
<gene>
    <name evidence="9" type="ORF">B0A52_07099</name>
</gene>
<evidence type="ECO:0000256" key="4">
    <source>
        <dbReference type="ARBA" id="ARBA00023002"/>
    </source>
</evidence>
<proteinExistence type="inferred from homology"/>
<evidence type="ECO:0000313" key="10">
    <source>
        <dbReference type="Proteomes" id="UP000288859"/>
    </source>
</evidence>
<feature type="transmembrane region" description="Helical" evidence="8">
    <location>
        <begin position="33"/>
        <end position="50"/>
    </location>
</feature>
<comment type="cofactor">
    <cofactor evidence="1 7">
        <name>heme</name>
        <dbReference type="ChEBI" id="CHEBI:30413"/>
    </cofactor>
</comment>
<protein>
    <recommendedName>
        <fullName evidence="11">Cytochrome P450</fullName>
    </recommendedName>
</protein>
<dbReference type="SUPFAM" id="SSF48264">
    <property type="entry name" value="Cytochrome P450"/>
    <property type="match status" value="1"/>
</dbReference>
<evidence type="ECO:0000256" key="1">
    <source>
        <dbReference type="ARBA" id="ARBA00001971"/>
    </source>
</evidence>
<keyword evidence="5 7" id="KW-0408">Iron</keyword>
<organism evidence="9 10">
    <name type="scientific">Exophiala mesophila</name>
    <name type="common">Black yeast-like fungus</name>
    <dbReference type="NCBI Taxonomy" id="212818"/>
    <lineage>
        <taxon>Eukaryota</taxon>
        <taxon>Fungi</taxon>
        <taxon>Dikarya</taxon>
        <taxon>Ascomycota</taxon>
        <taxon>Pezizomycotina</taxon>
        <taxon>Eurotiomycetes</taxon>
        <taxon>Chaetothyriomycetidae</taxon>
        <taxon>Chaetothyriales</taxon>
        <taxon>Herpotrichiellaceae</taxon>
        <taxon>Exophiala</taxon>
    </lineage>
</organism>
<dbReference type="InterPro" id="IPR050121">
    <property type="entry name" value="Cytochrome_P450_monoxygenase"/>
</dbReference>
<dbReference type="AlphaFoldDB" id="A0A438MY47"/>
<evidence type="ECO:0000256" key="3">
    <source>
        <dbReference type="ARBA" id="ARBA00022723"/>
    </source>
</evidence>
<keyword evidence="8" id="KW-1133">Transmembrane helix</keyword>
<comment type="caution">
    <text evidence="9">The sequence shown here is derived from an EMBL/GenBank/DDBJ whole genome shotgun (WGS) entry which is preliminary data.</text>
</comment>
<sequence>MDLSSLNVWSAAALLGLASHVGFKNNEPTVPQFLTYATAMQGLPVILWASQRNFNVLGLCYMVMKFNICFFTVLGASISIYRLFLHPLRNYPGPVLGKLSKFHWAYICATGNSHRYLEAQHKKHGDIVRYGPNELSFIGAEDVSYIHGARSLKLRRGPWYDGNPGRAGAHTLVMASTRNVDAHKFRRRIWDKAFTAAALESYEPRLIQLTDKLISECEGRVGGEFDISAEVDNFTFDAMGDLGFSADFGLISRTNKESLEWTHLLHSYMRMAATVRPVPWFKELYKWLPIDRKRKANAFEFVRFTKRRFEERYSRGQGPNEDIFDYLMQADAQTGKALTMSQVAEESIVVVIAGSDTSSVAMTFVLYYLLLNPEKYKRLQAEIDSVWDGTSVLTGQQVVPARAPYFNAVINEAMRLAHPDPNGNQRSTPQEGAVINGKYIPGYTQISVHKWTMLRDEKNFSRSLEFIPERWMELEREGLGIQNHNTKAWIPFGAGIYSCAGKPLAMLEMRLFLVRFLRRLELVPKPGFDLGRFPLDVTSTLTLMKVPLPVLLKKRSLDNQ</sequence>
<reference evidence="9 10" key="1">
    <citation type="submission" date="2017-03" db="EMBL/GenBank/DDBJ databases">
        <title>Genomes of endolithic fungi from Antarctica.</title>
        <authorList>
            <person name="Coleine C."/>
            <person name="Masonjones S."/>
            <person name="Stajich J.E."/>
        </authorList>
    </citation>
    <scope>NUCLEOTIDE SEQUENCE [LARGE SCALE GENOMIC DNA]</scope>
    <source>
        <strain evidence="9 10">CCFEE 6314</strain>
    </source>
</reference>
<evidence type="ECO:0000256" key="7">
    <source>
        <dbReference type="PIRSR" id="PIRSR602401-1"/>
    </source>
</evidence>